<name>A0ABY7Y6L7_9GAMM</name>
<gene>
    <name evidence="1" type="ORF">K5L94_10255</name>
</gene>
<accession>A0ABY7Y6L7</accession>
<evidence type="ECO:0000313" key="2">
    <source>
        <dbReference type="Proteomes" id="UP001216828"/>
    </source>
</evidence>
<protein>
    <submittedName>
        <fullName evidence="1">Uncharacterized protein</fullName>
    </submittedName>
</protein>
<reference evidence="1 2" key="1">
    <citation type="submission" date="2021-08" db="EMBL/GenBank/DDBJ databases">
        <title>Stenotrophomonas forensis sp. nov., isolated from contaminated viral transport media.</title>
        <authorList>
            <person name="Nguyen S.V."/>
            <person name="Edwards D."/>
            <person name="Scott S."/>
            <person name="Doss J."/>
            <person name="Merid S."/>
            <person name="Zelaya E."/>
            <person name="Maza C."/>
            <person name="Mann M."/>
            <person name="Hamilton B."/>
            <person name="Blackwell R."/>
            <person name="Tran A."/>
            <person name="Hauser J."/>
        </authorList>
    </citation>
    <scope>NUCLEOTIDE SEQUENCE [LARGE SCALE GENOMIC DNA]</scope>
    <source>
        <strain evidence="1 2">DFS-20110405</strain>
    </source>
</reference>
<dbReference type="Proteomes" id="UP001216828">
    <property type="component" value="Chromosome"/>
</dbReference>
<keyword evidence="2" id="KW-1185">Reference proteome</keyword>
<evidence type="ECO:0000313" key="1">
    <source>
        <dbReference type="EMBL" id="WDM65626.1"/>
    </source>
</evidence>
<dbReference type="EMBL" id="CP082270">
    <property type="protein sequence ID" value="WDM65626.1"/>
    <property type="molecule type" value="Genomic_DNA"/>
</dbReference>
<organism evidence="1 2">
    <name type="scientific">Stenotrophomonas forensis</name>
    <dbReference type="NCBI Taxonomy" id="2871169"/>
    <lineage>
        <taxon>Bacteria</taxon>
        <taxon>Pseudomonadati</taxon>
        <taxon>Pseudomonadota</taxon>
        <taxon>Gammaproteobacteria</taxon>
        <taxon>Lysobacterales</taxon>
        <taxon>Lysobacteraceae</taxon>
        <taxon>Stenotrophomonas</taxon>
        <taxon>Stenotrophomonas maltophilia group</taxon>
    </lineage>
</organism>
<proteinExistence type="predicted"/>
<dbReference type="RefSeq" id="WP_274512535.1">
    <property type="nucleotide sequence ID" value="NZ_CP082270.1"/>
</dbReference>
<sequence length="166" mass="17695">MELSGFLLILGMAAEPGNPAAPKAPASEEVTAAIAEATEAADTFADCAGWWDFMSTWEMKAGRSASAEQFRNMGNGAQAAALWLHAQAYALTATKPARYSAWLPMVAPRRSAAATRVAAMAEHGDIDFARAEGERCRAMLGAQQHAIDDIRRDAVQRELDASTPAE</sequence>